<evidence type="ECO:0000259" key="6">
    <source>
        <dbReference type="PROSITE" id="PS50850"/>
    </source>
</evidence>
<comment type="subcellular location">
    <subcellularLocation>
        <location evidence="1">Membrane</location>
        <topology evidence="1">Multi-pass membrane protein</topology>
    </subcellularLocation>
</comment>
<dbReference type="EMBL" id="VICG01000008">
    <property type="protein sequence ID" value="KAA8569784.1"/>
    <property type="molecule type" value="Genomic_DNA"/>
</dbReference>
<gene>
    <name evidence="7" type="ORF">EYC84_001363</name>
</gene>
<evidence type="ECO:0000256" key="5">
    <source>
        <dbReference type="SAM" id="Phobius"/>
    </source>
</evidence>
<dbReference type="VEuPathDB" id="FungiDB:MFRU_004g04660"/>
<feature type="transmembrane region" description="Helical" evidence="5">
    <location>
        <begin position="212"/>
        <end position="236"/>
    </location>
</feature>
<feature type="transmembrane region" description="Helical" evidence="5">
    <location>
        <begin position="248"/>
        <end position="268"/>
    </location>
</feature>
<feature type="transmembrane region" description="Helical" evidence="5">
    <location>
        <begin position="120"/>
        <end position="143"/>
    </location>
</feature>
<feature type="transmembrane region" description="Helical" evidence="5">
    <location>
        <begin position="313"/>
        <end position="333"/>
    </location>
</feature>
<feature type="transmembrane region" description="Helical" evidence="5">
    <location>
        <begin position="417"/>
        <end position="439"/>
    </location>
</feature>
<dbReference type="InterPro" id="IPR011701">
    <property type="entry name" value="MFS"/>
</dbReference>
<evidence type="ECO:0000313" key="8">
    <source>
        <dbReference type="Proteomes" id="UP000322873"/>
    </source>
</evidence>
<dbReference type="InterPro" id="IPR036259">
    <property type="entry name" value="MFS_trans_sf"/>
</dbReference>
<name>A0A5M9JJZ0_MONFR</name>
<comment type="caution">
    <text evidence="7">The sequence shown here is derived from an EMBL/GenBank/DDBJ whole genome shotgun (WGS) entry which is preliminary data.</text>
</comment>
<reference evidence="7 8" key="1">
    <citation type="submission" date="2019-06" db="EMBL/GenBank/DDBJ databases">
        <title>Genome Sequence of the Brown Rot Fungal Pathogen Monilinia fructicola.</title>
        <authorList>
            <person name="De Miccolis Angelini R.M."/>
            <person name="Landi L."/>
            <person name="Abate D."/>
            <person name="Pollastro S."/>
            <person name="Romanazzi G."/>
            <person name="Faretra F."/>
        </authorList>
    </citation>
    <scope>NUCLEOTIDE SEQUENCE [LARGE SCALE GENOMIC DNA]</scope>
    <source>
        <strain evidence="7 8">Mfrc123</strain>
    </source>
</reference>
<keyword evidence="2 5" id="KW-0812">Transmembrane</keyword>
<dbReference type="InterPro" id="IPR020846">
    <property type="entry name" value="MFS_dom"/>
</dbReference>
<feature type="transmembrane region" description="Helical" evidence="5">
    <location>
        <begin position="280"/>
        <end position="301"/>
    </location>
</feature>
<feature type="transmembrane region" description="Helical" evidence="5">
    <location>
        <begin position="446"/>
        <end position="465"/>
    </location>
</feature>
<dbReference type="InterPro" id="IPR005829">
    <property type="entry name" value="Sugar_transporter_CS"/>
</dbReference>
<sequence length="766" mass="85001">MSENKLSSDFVQELRVISFLNAKHRQAREPQVLKKMAGTFNLMDFPHPRMVSPPTIYLPQERIYPGGPGPIPTKYSSNRHYSTYDPTFKECDLEVGRLRVMTDHAANSRPVHFSNWAQEWAFLFTVMLSSSSTTVLQGVILVMTETIGQALNATSPQLTWIAAAVGLGSGSFMLLSGKVADELGRKMQLLIGLLSMSAFSLIAAWAPGPIELIVVCGFLGLCTAVIAPPAVGILFATYPEGPRRNMACGVLGTGNPVGFILGSVSSGLAVKYHGWRASFVVQAIFYLVMVIIASWTVPVIPKYGNRDQAIRQFDYAGSVFIILGVALLSAGLTEGPQNGWLSVHVVLMLIFGVFFILSFIAWEYFYENPLLDLTVWRNGNFSLCVICMGFGYGSFVTNEFWITLYMQNVQQYAPLQIAARMLPQAIAGVFWSFLGQWLVQKVHGTIVMGIGSVMYLAGAVLLLFIKEDTSYWAFLFPALVITVIGADFQFIVANLYANKQMPTQASLGVGIIQTAYRLSITIGLAITSAVFNTATSTKASIEDANLSYRRVYICSIIFAAISLSTIPFMRIKTRTRDNASISSSTTTIIPEINSDTTVNRSPSNDQSAHGLGSFLDCLARFRTVELGRSLGTNRTLPLTRPNRPSPLNLKVNEQTHHEYREGIINAQRYDPSLPRARTMNDIAQGLLSLPRWSWENRPRAGFWKNRRGSQCHWESSSGDMFEVCIKCKEERKIKDEGMEYDVVEGVRGRGTRVMEVEVKDERRFTV</sequence>
<dbReference type="AlphaFoldDB" id="A0A5M9JJZ0"/>
<dbReference type="Gene3D" id="1.20.1250.20">
    <property type="entry name" value="MFS general substrate transporter like domains"/>
    <property type="match status" value="2"/>
</dbReference>
<organism evidence="7 8">
    <name type="scientific">Monilinia fructicola</name>
    <name type="common">Brown rot fungus</name>
    <name type="synonym">Ciboria fructicola</name>
    <dbReference type="NCBI Taxonomy" id="38448"/>
    <lineage>
        <taxon>Eukaryota</taxon>
        <taxon>Fungi</taxon>
        <taxon>Dikarya</taxon>
        <taxon>Ascomycota</taxon>
        <taxon>Pezizomycotina</taxon>
        <taxon>Leotiomycetes</taxon>
        <taxon>Helotiales</taxon>
        <taxon>Sclerotiniaceae</taxon>
        <taxon>Monilinia</taxon>
    </lineage>
</organism>
<dbReference type="Pfam" id="PF07690">
    <property type="entry name" value="MFS_1"/>
    <property type="match status" value="1"/>
</dbReference>
<evidence type="ECO:0000256" key="1">
    <source>
        <dbReference type="ARBA" id="ARBA00004141"/>
    </source>
</evidence>
<keyword evidence="4 5" id="KW-0472">Membrane</keyword>
<feature type="transmembrane region" description="Helical" evidence="5">
    <location>
        <begin position="158"/>
        <end position="177"/>
    </location>
</feature>
<protein>
    <recommendedName>
        <fullName evidence="6">Major facilitator superfamily (MFS) profile domain-containing protein</fullName>
    </recommendedName>
</protein>
<evidence type="ECO:0000256" key="4">
    <source>
        <dbReference type="ARBA" id="ARBA00023136"/>
    </source>
</evidence>
<feature type="transmembrane region" description="Helical" evidence="5">
    <location>
        <begin position="550"/>
        <end position="569"/>
    </location>
</feature>
<evidence type="ECO:0000256" key="3">
    <source>
        <dbReference type="ARBA" id="ARBA00022989"/>
    </source>
</evidence>
<evidence type="ECO:0000313" key="7">
    <source>
        <dbReference type="EMBL" id="KAA8569784.1"/>
    </source>
</evidence>
<dbReference type="PANTHER" id="PTHR42718:SF23">
    <property type="entry name" value="MAJOR FACILITATOR SUPERFAMILY (MFS) PROFILE DOMAIN-CONTAINING PROTEIN"/>
    <property type="match status" value="1"/>
</dbReference>
<feature type="domain" description="Major facilitator superfamily (MFS) profile" evidence="6">
    <location>
        <begin position="122"/>
        <end position="574"/>
    </location>
</feature>
<feature type="transmembrane region" description="Helical" evidence="5">
    <location>
        <begin position="345"/>
        <end position="366"/>
    </location>
</feature>
<keyword evidence="3 5" id="KW-1133">Transmembrane helix</keyword>
<feature type="transmembrane region" description="Helical" evidence="5">
    <location>
        <begin position="378"/>
        <end position="397"/>
    </location>
</feature>
<dbReference type="GO" id="GO:0016020">
    <property type="term" value="C:membrane"/>
    <property type="evidence" value="ECO:0007669"/>
    <property type="project" value="UniProtKB-SubCell"/>
</dbReference>
<dbReference type="SUPFAM" id="SSF103473">
    <property type="entry name" value="MFS general substrate transporter"/>
    <property type="match status" value="1"/>
</dbReference>
<feature type="transmembrane region" description="Helical" evidence="5">
    <location>
        <begin position="509"/>
        <end position="530"/>
    </location>
</feature>
<dbReference type="PANTHER" id="PTHR42718">
    <property type="entry name" value="MAJOR FACILITATOR SUPERFAMILY MULTIDRUG TRANSPORTER MFSC"/>
    <property type="match status" value="1"/>
</dbReference>
<feature type="transmembrane region" description="Helical" evidence="5">
    <location>
        <begin position="471"/>
        <end position="497"/>
    </location>
</feature>
<proteinExistence type="predicted"/>
<feature type="transmembrane region" description="Helical" evidence="5">
    <location>
        <begin position="189"/>
        <end position="206"/>
    </location>
</feature>
<dbReference type="PROSITE" id="PS00216">
    <property type="entry name" value="SUGAR_TRANSPORT_1"/>
    <property type="match status" value="1"/>
</dbReference>
<dbReference type="Proteomes" id="UP000322873">
    <property type="component" value="Unassembled WGS sequence"/>
</dbReference>
<accession>A0A5M9JJZ0</accession>
<keyword evidence="8" id="KW-1185">Reference proteome</keyword>
<dbReference type="GO" id="GO:0022857">
    <property type="term" value="F:transmembrane transporter activity"/>
    <property type="evidence" value="ECO:0007669"/>
    <property type="project" value="InterPro"/>
</dbReference>
<evidence type="ECO:0000256" key="2">
    <source>
        <dbReference type="ARBA" id="ARBA00022692"/>
    </source>
</evidence>
<dbReference type="PROSITE" id="PS50850">
    <property type="entry name" value="MFS"/>
    <property type="match status" value="1"/>
</dbReference>